<gene>
    <name evidence="1" type="ORF">AK812_SmicGene44423</name>
</gene>
<keyword evidence="2" id="KW-1185">Reference proteome</keyword>
<sequence length="113" mass="11973">MAGGSYVAAGLDVLAKTKSRDKVFLRAYSFDAPSVLEALEGACARGAACCLIADASQCSKTNCAAIAVSVQASQNEESEWALVCQDASRGELWLYVILALRDTPPRLCKSIKL</sequence>
<accession>A0A1Q9BYH1</accession>
<proteinExistence type="predicted"/>
<comment type="caution">
    <text evidence="1">The sequence shown here is derived from an EMBL/GenBank/DDBJ whole genome shotgun (WGS) entry which is preliminary data.</text>
</comment>
<organism evidence="1 2">
    <name type="scientific">Symbiodinium microadriaticum</name>
    <name type="common">Dinoflagellate</name>
    <name type="synonym">Zooxanthella microadriatica</name>
    <dbReference type="NCBI Taxonomy" id="2951"/>
    <lineage>
        <taxon>Eukaryota</taxon>
        <taxon>Sar</taxon>
        <taxon>Alveolata</taxon>
        <taxon>Dinophyceae</taxon>
        <taxon>Suessiales</taxon>
        <taxon>Symbiodiniaceae</taxon>
        <taxon>Symbiodinium</taxon>
    </lineage>
</organism>
<name>A0A1Q9BYH1_SYMMI</name>
<protein>
    <recommendedName>
        <fullName evidence="3">Phospholipase D-like domain-containing protein</fullName>
    </recommendedName>
</protein>
<evidence type="ECO:0008006" key="3">
    <source>
        <dbReference type="Google" id="ProtNLM"/>
    </source>
</evidence>
<reference evidence="1 2" key="1">
    <citation type="submission" date="2016-02" db="EMBL/GenBank/DDBJ databases">
        <title>Genome analysis of coral dinoflagellate symbionts highlights evolutionary adaptations to a symbiotic lifestyle.</title>
        <authorList>
            <person name="Aranda M."/>
            <person name="Li Y."/>
            <person name="Liew Y.J."/>
            <person name="Baumgarten S."/>
            <person name="Simakov O."/>
            <person name="Wilson M."/>
            <person name="Piel J."/>
            <person name="Ashoor H."/>
            <person name="Bougouffa S."/>
            <person name="Bajic V.B."/>
            <person name="Ryu T."/>
            <person name="Ravasi T."/>
            <person name="Bayer T."/>
            <person name="Micklem G."/>
            <person name="Kim H."/>
            <person name="Bhak J."/>
            <person name="Lajeunesse T.C."/>
            <person name="Voolstra C.R."/>
        </authorList>
    </citation>
    <scope>NUCLEOTIDE SEQUENCE [LARGE SCALE GENOMIC DNA]</scope>
    <source>
        <strain evidence="1 2">CCMP2467</strain>
    </source>
</reference>
<dbReference type="AlphaFoldDB" id="A0A1Q9BYH1"/>
<dbReference type="Proteomes" id="UP000186817">
    <property type="component" value="Unassembled WGS sequence"/>
</dbReference>
<evidence type="ECO:0000313" key="1">
    <source>
        <dbReference type="EMBL" id="OLP75733.1"/>
    </source>
</evidence>
<evidence type="ECO:0000313" key="2">
    <source>
        <dbReference type="Proteomes" id="UP000186817"/>
    </source>
</evidence>
<dbReference type="EMBL" id="LSRX01002305">
    <property type="protein sequence ID" value="OLP75733.1"/>
    <property type="molecule type" value="Genomic_DNA"/>
</dbReference>